<name>A0ABS9H911_9ACTN</name>
<dbReference type="EMBL" id="JAKJHZ010000003">
    <property type="protein sequence ID" value="MCF6376608.1"/>
    <property type="molecule type" value="Genomic_DNA"/>
</dbReference>
<dbReference type="InterPro" id="IPR000182">
    <property type="entry name" value="GNAT_dom"/>
</dbReference>
<evidence type="ECO:0000313" key="3">
    <source>
        <dbReference type="Proteomes" id="UP001201161"/>
    </source>
</evidence>
<feature type="domain" description="N-acetyltransferase" evidence="1">
    <location>
        <begin position="14"/>
        <end position="201"/>
    </location>
</feature>
<protein>
    <submittedName>
        <fullName evidence="2">GNAT family N-acetyltransferase</fullName>
    </submittedName>
</protein>
<keyword evidence="3" id="KW-1185">Reference proteome</keyword>
<dbReference type="SUPFAM" id="SSF55729">
    <property type="entry name" value="Acyl-CoA N-acyltransferases (Nat)"/>
    <property type="match status" value="1"/>
</dbReference>
<evidence type="ECO:0000259" key="1">
    <source>
        <dbReference type="PROSITE" id="PS51186"/>
    </source>
</evidence>
<organism evidence="2 3">
    <name type="scientific">Nocardioides potassii</name>
    <dbReference type="NCBI Taxonomy" id="2911371"/>
    <lineage>
        <taxon>Bacteria</taxon>
        <taxon>Bacillati</taxon>
        <taxon>Actinomycetota</taxon>
        <taxon>Actinomycetes</taxon>
        <taxon>Propionibacteriales</taxon>
        <taxon>Nocardioidaceae</taxon>
        <taxon>Nocardioides</taxon>
    </lineage>
</organism>
<dbReference type="Proteomes" id="UP001201161">
    <property type="component" value="Unassembled WGS sequence"/>
</dbReference>
<dbReference type="InterPro" id="IPR016181">
    <property type="entry name" value="Acyl_CoA_acyltransferase"/>
</dbReference>
<evidence type="ECO:0000313" key="2">
    <source>
        <dbReference type="EMBL" id="MCF6376608.1"/>
    </source>
</evidence>
<reference evidence="2 3" key="1">
    <citation type="submission" date="2022-01" db="EMBL/GenBank/DDBJ databases">
        <title>Nocardioides sp. nov., an actinomycete isolated from mining soil.</title>
        <authorList>
            <person name="Liu L."/>
        </authorList>
    </citation>
    <scope>NUCLEOTIDE SEQUENCE [LARGE SCALE GENOMIC DNA]</scope>
    <source>
        <strain evidence="2 3">KLBMP 9356</strain>
    </source>
</reference>
<dbReference type="Gene3D" id="3.40.630.30">
    <property type="match status" value="1"/>
</dbReference>
<proteinExistence type="predicted"/>
<gene>
    <name evidence="2" type="ORF">L2K70_03250</name>
</gene>
<comment type="caution">
    <text evidence="2">The sequence shown here is derived from an EMBL/GenBank/DDBJ whole genome shotgun (WGS) entry which is preliminary data.</text>
</comment>
<dbReference type="PROSITE" id="PS51186">
    <property type="entry name" value="GNAT"/>
    <property type="match status" value="1"/>
</dbReference>
<dbReference type="RefSeq" id="WP_236398909.1">
    <property type="nucleotide sequence ID" value="NZ_JAKJHZ010000003.1"/>
</dbReference>
<accession>A0ABS9H911</accession>
<sequence>MSGTTITTGTGTTYDIRALTPETWDLFADLNERMGGLFGGCWCVAFHAERDDRQPGPEGNKAFKRAMVDEGIAHAALVVDGGLAVAWAEYGTPTELPDIHHRKQYDAEKHADPDYRVTCIRVDKARRREGLAEVALRGALALIAAEGGGTVEGYPHDLTDVTKKTSSSWLYNGTRSMYERVGFTYDRPKGMKNCVMSIEVPASA</sequence>